<dbReference type="Pfam" id="PF20973">
    <property type="entry name" value="VUPS"/>
    <property type="match status" value="1"/>
</dbReference>
<keyword evidence="1" id="KW-0812">Transmembrane</keyword>
<name>A0A975YM66_9VIBR</name>
<dbReference type="PANTHER" id="PTHR44757:SF2">
    <property type="entry name" value="BIOFILM ARCHITECTURE MAINTENANCE PROTEIN MBAA"/>
    <property type="match status" value="1"/>
</dbReference>
<feature type="domain" description="EAL" evidence="2">
    <location>
        <begin position="536"/>
        <end position="790"/>
    </location>
</feature>
<feature type="transmembrane region" description="Helical" evidence="1">
    <location>
        <begin position="76"/>
        <end position="94"/>
    </location>
</feature>
<dbReference type="SMART" id="SM00052">
    <property type="entry name" value="EAL"/>
    <property type="match status" value="1"/>
</dbReference>
<protein>
    <submittedName>
        <fullName evidence="4">GGDEF domain-containing protein</fullName>
    </submittedName>
</protein>
<keyword evidence="1" id="KW-1133">Transmembrane helix</keyword>
<dbReference type="AlphaFoldDB" id="A0A975YM66"/>
<evidence type="ECO:0000256" key="1">
    <source>
        <dbReference type="SAM" id="Phobius"/>
    </source>
</evidence>
<feature type="transmembrane region" description="Helical" evidence="1">
    <location>
        <begin position="114"/>
        <end position="139"/>
    </location>
</feature>
<organism evidence="4 5">
    <name type="scientific">Vibrio ostreae</name>
    <dbReference type="NCBI Taxonomy" id="2841925"/>
    <lineage>
        <taxon>Bacteria</taxon>
        <taxon>Pseudomonadati</taxon>
        <taxon>Pseudomonadota</taxon>
        <taxon>Gammaproteobacteria</taxon>
        <taxon>Vibrionales</taxon>
        <taxon>Vibrionaceae</taxon>
        <taxon>Vibrio</taxon>
    </lineage>
</organism>
<dbReference type="SMART" id="SM00267">
    <property type="entry name" value="GGDEF"/>
    <property type="match status" value="1"/>
</dbReference>
<evidence type="ECO:0000313" key="4">
    <source>
        <dbReference type="EMBL" id="QXO16141.1"/>
    </source>
</evidence>
<dbReference type="InterPro" id="IPR000014">
    <property type="entry name" value="PAS"/>
</dbReference>
<dbReference type="PROSITE" id="PS50887">
    <property type="entry name" value="GGDEF"/>
    <property type="match status" value="1"/>
</dbReference>
<dbReference type="Pfam" id="PF00563">
    <property type="entry name" value="EAL"/>
    <property type="match status" value="1"/>
</dbReference>
<feature type="transmembrane region" description="Helical" evidence="1">
    <location>
        <begin position="18"/>
        <end position="38"/>
    </location>
</feature>
<dbReference type="Pfam" id="PF00990">
    <property type="entry name" value="GGDEF"/>
    <property type="match status" value="1"/>
</dbReference>
<dbReference type="CDD" id="cd01948">
    <property type="entry name" value="EAL"/>
    <property type="match status" value="1"/>
</dbReference>
<dbReference type="InterPro" id="IPR052155">
    <property type="entry name" value="Biofilm_reg_signaling"/>
</dbReference>
<dbReference type="InterPro" id="IPR048533">
    <property type="entry name" value="VUPS"/>
</dbReference>
<dbReference type="InterPro" id="IPR001633">
    <property type="entry name" value="EAL_dom"/>
</dbReference>
<evidence type="ECO:0000259" key="2">
    <source>
        <dbReference type="PROSITE" id="PS50883"/>
    </source>
</evidence>
<dbReference type="Proteomes" id="UP000694232">
    <property type="component" value="Chromosome 2"/>
</dbReference>
<proteinExistence type="predicted"/>
<gene>
    <name evidence="4" type="ORF">KNV97_01030</name>
</gene>
<dbReference type="RefSeq" id="WP_218561892.1">
    <property type="nucleotide sequence ID" value="NZ_CP076642.1"/>
</dbReference>
<dbReference type="InterPro" id="IPR000160">
    <property type="entry name" value="GGDEF_dom"/>
</dbReference>
<dbReference type="EMBL" id="CP076642">
    <property type="protein sequence ID" value="QXO16141.1"/>
    <property type="molecule type" value="Genomic_DNA"/>
</dbReference>
<dbReference type="NCBIfam" id="TIGR00254">
    <property type="entry name" value="GGDEF"/>
    <property type="match status" value="1"/>
</dbReference>
<dbReference type="Pfam" id="PF13188">
    <property type="entry name" value="PAS_8"/>
    <property type="match status" value="1"/>
</dbReference>
<sequence>MFPLYFLSQEGPLRRVSFYVYISLILLIGGFLGNVYSLSVYPGIEVSGGSLCYGALMMTSVLFVLIEKDLLILRHLIRLVIIVDLFKVSFSMLAEKSLLSDGIINPHNVSADLFAVSTPFIILGGILIISELFVLLFAFEQLKRLNFNHLTTTLLYIALFILVLAADGVVFPLIAFGYNDHVVAVIVGNLAGKLLTAIAFSLPILLFALFKRQSFIHYLESDSFRWNLMFKTSTQLMEEMSEKEHELKQAATVFHNSNEGLAIVSDNGHLLQANEAFCHMVSIQNPGAELDKISAASLFYTDGQPLALNELLRDDWRGEVIFGPESQNQGLLSITKVHSNQATMATYVFSLVNIDEQKRIQNQLNHLATHDPLTQLPNRRVLDTQLAGVEGSPATLVVIDLDHFKDVNDSYGHTAGDKVLVQVAHRLLASLGTEAQLESILYRTGGDEFALLVQDNDINHIQAIIAAIQKHLTQAILIGNNTSVFISATLGVSFQNSGEHRDMFQEADAAMYEAKRNQRGTYAIYEDRLTQQSQRKLLLSTKLKAALEQHLVQVYYQPQYNTTHQQLIGAEALARWHDEELGWVSPTEFVPVAEETGLIETLGDYVLERACLDAAQWQAQGYRLDKMSVNVSAHQLRFGHFAATLQRVLNSTGFPAAKLELELTESAYIERKNDALHLLTQIKALGVRLAIDDFGTGYSSLSYLSKMPCDTLKIDRSFVIHVTDDEEQANLTSTIIKMAHDLSLVIVVEGVETAEQLQFFVQQGCQLIQGYYYSPPVAKDNFSALLSKLNVASY</sequence>
<evidence type="ECO:0000313" key="5">
    <source>
        <dbReference type="Proteomes" id="UP000694232"/>
    </source>
</evidence>
<reference evidence="4" key="1">
    <citation type="submission" date="2021-06" db="EMBL/GenBank/DDBJ databases">
        <title>Vibrio nov. sp., novel gut bacterium isolated from Yellow Sea oyster.</title>
        <authorList>
            <person name="Muhammad N."/>
            <person name="Nguyen T.H."/>
            <person name="Lee Y.-J."/>
            <person name="Ko J."/>
            <person name="Kim S.-G."/>
        </authorList>
    </citation>
    <scope>NUCLEOTIDE SEQUENCE</scope>
    <source>
        <strain evidence="4">OG9-811</strain>
    </source>
</reference>
<feature type="transmembrane region" description="Helical" evidence="1">
    <location>
        <begin position="190"/>
        <end position="210"/>
    </location>
</feature>
<feature type="transmembrane region" description="Helical" evidence="1">
    <location>
        <begin position="151"/>
        <end position="178"/>
    </location>
</feature>
<dbReference type="PANTHER" id="PTHR44757">
    <property type="entry name" value="DIGUANYLATE CYCLASE DGCP"/>
    <property type="match status" value="1"/>
</dbReference>
<keyword evidence="1" id="KW-0472">Membrane</keyword>
<feature type="transmembrane region" description="Helical" evidence="1">
    <location>
        <begin position="44"/>
        <end position="64"/>
    </location>
</feature>
<dbReference type="CDD" id="cd01949">
    <property type="entry name" value="GGDEF"/>
    <property type="match status" value="1"/>
</dbReference>
<dbReference type="KEGG" id="vos:KNV97_01030"/>
<dbReference type="PROSITE" id="PS50883">
    <property type="entry name" value="EAL"/>
    <property type="match status" value="1"/>
</dbReference>
<accession>A0A975YM66</accession>
<feature type="domain" description="GGDEF" evidence="3">
    <location>
        <begin position="392"/>
        <end position="527"/>
    </location>
</feature>
<evidence type="ECO:0000259" key="3">
    <source>
        <dbReference type="PROSITE" id="PS50887"/>
    </source>
</evidence>
<keyword evidence="5" id="KW-1185">Reference proteome</keyword>